<name>A0ACB8CDH8_DERSI</name>
<keyword evidence="2" id="KW-1185">Reference proteome</keyword>
<evidence type="ECO:0000313" key="1">
    <source>
        <dbReference type="EMBL" id="KAH7940731.1"/>
    </source>
</evidence>
<proteinExistence type="predicted"/>
<accession>A0ACB8CDH8</accession>
<reference evidence="1" key="1">
    <citation type="submission" date="2020-05" db="EMBL/GenBank/DDBJ databases">
        <title>Large-scale comparative analyses of tick genomes elucidate their genetic diversity and vector capacities.</title>
        <authorList>
            <person name="Jia N."/>
            <person name="Wang J."/>
            <person name="Shi W."/>
            <person name="Du L."/>
            <person name="Sun Y."/>
            <person name="Zhan W."/>
            <person name="Jiang J."/>
            <person name="Wang Q."/>
            <person name="Zhang B."/>
            <person name="Ji P."/>
            <person name="Sakyi L.B."/>
            <person name="Cui X."/>
            <person name="Yuan T."/>
            <person name="Jiang B."/>
            <person name="Yang W."/>
            <person name="Lam T.T.-Y."/>
            <person name="Chang Q."/>
            <person name="Ding S."/>
            <person name="Wang X."/>
            <person name="Zhu J."/>
            <person name="Ruan X."/>
            <person name="Zhao L."/>
            <person name="Wei J."/>
            <person name="Que T."/>
            <person name="Du C."/>
            <person name="Cheng J."/>
            <person name="Dai P."/>
            <person name="Han X."/>
            <person name="Huang E."/>
            <person name="Gao Y."/>
            <person name="Liu J."/>
            <person name="Shao H."/>
            <person name="Ye R."/>
            <person name="Li L."/>
            <person name="Wei W."/>
            <person name="Wang X."/>
            <person name="Wang C."/>
            <person name="Yang T."/>
            <person name="Huo Q."/>
            <person name="Li W."/>
            <person name="Guo W."/>
            <person name="Chen H."/>
            <person name="Zhou L."/>
            <person name="Ni X."/>
            <person name="Tian J."/>
            <person name="Zhou Y."/>
            <person name="Sheng Y."/>
            <person name="Liu T."/>
            <person name="Pan Y."/>
            <person name="Xia L."/>
            <person name="Li J."/>
            <person name="Zhao F."/>
            <person name="Cao W."/>
        </authorList>
    </citation>
    <scope>NUCLEOTIDE SEQUENCE</scope>
    <source>
        <strain evidence="1">Dsil-2018</strain>
    </source>
</reference>
<sequence length="670" mass="75279">MDAAYSVMHQRVVQVMEKIKHCKHGVGSKRCVIISKLPALNFVLWNTQLQLQQTTPGRICLTTIFPGRQLESMDERLARLARYLLKFVLRRHHCIVSIDIESMNLREPTNALLQILIRKVPSLVSLRIADGFTTAEDLSSLASALVTAFSLKDLRLQSVIPLNGLCALLLHTFFSRTDTLTTVSIGHVEHEHASLLLKGLERNTTVQTLTLSTCTCFQGTPHGSPLVAVLTQMNALRTLNLSRCCFQCRMGLNAIMQALVDNRRLLTLSLRGFACCEAFRELMPLLLTRNSALRKLHVQYSSGYNMAECPCKSLVQKGACCANDSVADYRASVAPLTAGISRNEWLEELTVDLTESSLSECDSFFQNIQLNRALRRVVISNMRHEDAVEICEAIRRHSVGRIVSIQCPFVISDSVAAVVLCSQMSSILIDELQVIDEELLYSAMRQLPRWDHVKCVALVFSPNQLASVLDPLLHYVRTTTTLRELQLEIEGAVAEAIIRRSLLTTLLGNRSLRSLRIQGGMLVRATEAQVVARELGANDTLCQLALFEDQEEDDDLLPIQVLLIWLFPDLSANFTLCELEHEAVPYSTNLQLLQAVLNRNREYAMRAAHYAVGTDRSDYCSRAMRLVWDNPQVLLNVMEMASIREDEAAARIQRTLVEQALENRYLIPRP</sequence>
<protein>
    <submittedName>
        <fullName evidence="1">Uncharacterized protein</fullName>
    </submittedName>
</protein>
<dbReference type="EMBL" id="CM023476">
    <property type="protein sequence ID" value="KAH7940731.1"/>
    <property type="molecule type" value="Genomic_DNA"/>
</dbReference>
<evidence type="ECO:0000313" key="2">
    <source>
        <dbReference type="Proteomes" id="UP000821865"/>
    </source>
</evidence>
<dbReference type="Proteomes" id="UP000821865">
    <property type="component" value="Chromosome 7"/>
</dbReference>
<gene>
    <name evidence="1" type="ORF">HPB49_004994</name>
</gene>
<comment type="caution">
    <text evidence="1">The sequence shown here is derived from an EMBL/GenBank/DDBJ whole genome shotgun (WGS) entry which is preliminary data.</text>
</comment>
<organism evidence="1 2">
    <name type="scientific">Dermacentor silvarum</name>
    <name type="common">Tick</name>
    <dbReference type="NCBI Taxonomy" id="543639"/>
    <lineage>
        <taxon>Eukaryota</taxon>
        <taxon>Metazoa</taxon>
        <taxon>Ecdysozoa</taxon>
        <taxon>Arthropoda</taxon>
        <taxon>Chelicerata</taxon>
        <taxon>Arachnida</taxon>
        <taxon>Acari</taxon>
        <taxon>Parasitiformes</taxon>
        <taxon>Ixodida</taxon>
        <taxon>Ixodoidea</taxon>
        <taxon>Ixodidae</taxon>
        <taxon>Rhipicephalinae</taxon>
        <taxon>Dermacentor</taxon>
    </lineage>
</organism>